<keyword evidence="4" id="KW-1185">Reference proteome</keyword>
<dbReference type="Proteomes" id="UP000198948">
    <property type="component" value="Unassembled WGS sequence"/>
</dbReference>
<dbReference type="InterPro" id="IPR037171">
    <property type="entry name" value="NagB/RpiA_transferase-like"/>
</dbReference>
<dbReference type="PANTHER" id="PTHR13707:SF57">
    <property type="entry name" value="SUCCINYL-COA:3-KETOACID COENZYME A TRANSFERASE SUBUNIT B-RELATED"/>
    <property type="match status" value="1"/>
</dbReference>
<dbReference type="NCBIfam" id="TIGR02428">
    <property type="entry name" value="pcaJ_scoB_fam"/>
    <property type="match status" value="1"/>
</dbReference>
<dbReference type="EMBL" id="FOHA01000002">
    <property type="protein sequence ID" value="SER63604.1"/>
    <property type="molecule type" value="Genomic_DNA"/>
</dbReference>
<keyword evidence="2 3" id="KW-0808">Transferase</keyword>
<gene>
    <name evidence="3" type="ORF">SAMN04488559_102267</name>
</gene>
<dbReference type="InterPro" id="IPR012791">
    <property type="entry name" value="3-oxoacid_CoA-transf_B"/>
</dbReference>
<dbReference type="OrthoDB" id="9778604at2"/>
<dbReference type="AlphaFoldDB" id="A0A1H9QT06"/>
<dbReference type="Pfam" id="PF01144">
    <property type="entry name" value="CoA_trans"/>
    <property type="match status" value="1"/>
</dbReference>
<reference evidence="3 4" key="1">
    <citation type="submission" date="2016-10" db="EMBL/GenBank/DDBJ databases">
        <authorList>
            <person name="de Groot N.N."/>
        </authorList>
    </citation>
    <scope>NUCLEOTIDE SEQUENCE [LARGE SCALE GENOMIC DNA]</scope>
    <source>
        <strain evidence="3 4">DSM 13760</strain>
    </source>
</reference>
<protein>
    <submittedName>
        <fullName evidence="3">Acetate CoA/acetoacetate CoA-transferase beta subunit</fullName>
    </submittedName>
</protein>
<evidence type="ECO:0000313" key="4">
    <source>
        <dbReference type="Proteomes" id="UP000198948"/>
    </source>
</evidence>
<evidence type="ECO:0000256" key="1">
    <source>
        <dbReference type="ARBA" id="ARBA00007047"/>
    </source>
</evidence>
<accession>A0A1H9QT06</accession>
<organism evidence="3 4">
    <name type="scientific">Isobaculum melis</name>
    <dbReference type="NCBI Taxonomy" id="142588"/>
    <lineage>
        <taxon>Bacteria</taxon>
        <taxon>Bacillati</taxon>
        <taxon>Bacillota</taxon>
        <taxon>Bacilli</taxon>
        <taxon>Lactobacillales</taxon>
        <taxon>Carnobacteriaceae</taxon>
        <taxon>Isobaculum</taxon>
    </lineage>
</organism>
<name>A0A1H9QT06_9LACT</name>
<dbReference type="PANTHER" id="PTHR13707">
    <property type="entry name" value="KETOACID-COENZYME A TRANSFERASE"/>
    <property type="match status" value="1"/>
</dbReference>
<dbReference type="SMART" id="SM00882">
    <property type="entry name" value="CoA_trans"/>
    <property type="match status" value="1"/>
</dbReference>
<dbReference type="STRING" id="142588.SAMN04488559_102267"/>
<comment type="similarity">
    <text evidence="1">Belongs to the 3-oxoacid CoA-transferase subunit B family.</text>
</comment>
<dbReference type="Gene3D" id="3.40.1080.10">
    <property type="entry name" value="Glutaconate Coenzyme A-transferase"/>
    <property type="match status" value="1"/>
</dbReference>
<evidence type="ECO:0000313" key="3">
    <source>
        <dbReference type="EMBL" id="SER63604.1"/>
    </source>
</evidence>
<dbReference type="InterPro" id="IPR004165">
    <property type="entry name" value="CoA_trans_fam_I"/>
</dbReference>
<dbReference type="SUPFAM" id="SSF100950">
    <property type="entry name" value="NagB/RpiA/CoA transferase-like"/>
    <property type="match status" value="1"/>
</dbReference>
<dbReference type="RefSeq" id="WP_092650215.1">
    <property type="nucleotide sequence ID" value="NZ_FOHA01000002.1"/>
</dbReference>
<dbReference type="GO" id="GO:0008410">
    <property type="term" value="F:CoA-transferase activity"/>
    <property type="evidence" value="ECO:0007669"/>
    <property type="project" value="InterPro"/>
</dbReference>
<sequence>MSNQQLSTKEKIAKRVAKEFKDGDVVNLGIGMPTLVSNYIDPNISVFVQSENGVVGVSKASATEKSPNLVNAGGAPVGMIKGGVFIDSLTSFALIRGGHIDATVLGGLQVDQAGNLANWMVPGKMVPGMGGAMDLVAGTKKVIIAMEHVNKKGEAKILKECTLPLTAQGVVSMIITELAVFECANGQLTLTEISEDSHLEEIKAKTEATFVVSEKLHKHKGE</sequence>
<proteinExistence type="inferred from homology"/>
<evidence type="ECO:0000256" key="2">
    <source>
        <dbReference type="ARBA" id="ARBA00022679"/>
    </source>
</evidence>